<dbReference type="EMBL" id="FCOK02000018">
    <property type="protein sequence ID" value="SAL34061.1"/>
    <property type="molecule type" value="Genomic_DNA"/>
</dbReference>
<dbReference type="RefSeq" id="WP_062085969.1">
    <property type="nucleotide sequence ID" value="NZ_FCOK02000018.1"/>
</dbReference>
<name>A0A158GQG8_9BURK</name>
<gene>
    <name evidence="2" type="ORF">AWB69_03093</name>
</gene>
<organism evidence="2 3">
    <name type="scientific">Caballeronia udeis</name>
    <dbReference type="NCBI Taxonomy" id="1232866"/>
    <lineage>
        <taxon>Bacteria</taxon>
        <taxon>Pseudomonadati</taxon>
        <taxon>Pseudomonadota</taxon>
        <taxon>Betaproteobacteria</taxon>
        <taxon>Burkholderiales</taxon>
        <taxon>Burkholderiaceae</taxon>
        <taxon>Caballeronia</taxon>
    </lineage>
</organism>
<accession>A0A158GQG8</accession>
<evidence type="ECO:0000313" key="2">
    <source>
        <dbReference type="EMBL" id="SAL34061.1"/>
    </source>
</evidence>
<sequence>MSVDDYAQQELVHIERMIVELERLTQNGRVIAEQDPVTRPEYWRNRIHDLLNASEVSVFTTKHAAVLLERLTSLSEVLDRHNRPDRSDQIGSVQTGVP</sequence>
<dbReference type="AlphaFoldDB" id="A0A158GQG8"/>
<protein>
    <submittedName>
        <fullName evidence="2">Uncharacterized protein</fullName>
    </submittedName>
</protein>
<feature type="region of interest" description="Disordered" evidence="1">
    <location>
        <begin position="79"/>
        <end position="98"/>
    </location>
</feature>
<dbReference type="OrthoDB" id="9010520at2"/>
<proteinExistence type="predicted"/>
<reference evidence="2 3" key="1">
    <citation type="submission" date="2016-01" db="EMBL/GenBank/DDBJ databases">
        <authorList>
            <person name="Oliw E.H."/>
        </authorList>
    </citation>
    <scope>NUCLEOTIDE SEQUENCE [LARGE SCALE GENOMIC DNA]</scope>
    <source>
        <strain evidence="2">LMG 27134</strain>
    </source>
</reference>
<feature type="compositionally biased region" description="Basic and acidic residues" evidence="1">
    <location>
        <begin position="79"/>
        <end position="88"/>
    </location>
</feature>
<evidence type="ECO:0000313" key="3">
    <source>
        <dbReference type="Proteomes" id="UP000054683"/>
    </source>
</evidence>
<evidence type="ECO:0000256" key="1">
    <source>
        <dbReference type="SAM" id="MobiDB-lite"/>
    </source>
</evidence>
<dbReference type="Proteomes" id="UP000054683">
    <property type="component" value="Unassembled WGS sequence"/>
</dbReference>
<feature type="compositionally biased region" description="Polar residues" evidence="1">
    <location>
        <begin position="89"/>
        <end position="98"/>
    </location>
</feature>